<evidence type="ECO:0000313" key="9">
    <source>
        <dbReference type="Proteomes" id="UP000593998"/>
    </source>
</evidence>
<evidence type="ECO:0000259" key="5">
    <source>
        <dbReference type="PROSITE" id="PS50977"/>
    </source>
</evidence>
<evidence type="ECO:0000313" key="7">
    <source>
        <dbReference type="EMBL" id="QOK22797.1"/>
    </source>
</evidence>
<protein>
    <submittedName>
        <fullName evidence="6">TetR family transcriptional regulator</fullName>
    </submittedName>
    <submittedName>
        <fullName evidence="7">TetR/AcrR family transcriptional regulator C-terminal domain-containing protein</fullName>
    </submittedName>
</protein>
<dbReference type="Gene3D" id="1.10.10.60">
    <property type="entry name" value="Homeodomain-like"/>
    <property type="match status" value="1"/>
</dbReference>
<reference evidence="7 9" key="2">
    <citation type="submission" date="2020-10" db="EMBL/GenBank/DDBJ databases">
        <title>Janibacter indicus TT2 genome sequence.</title>
        <authorList>
            <person name="Lee K."/>
            <person name="Ganzorig M."/>
        </authorList>
    </citation>
    <scope>NUCLEOTIDE SEQUENCE [LARGE SCALE GENOMIC DNA]</scope>
    <source>
        <strain evidence="7 9">TT2</strain>
    </source>
</reference>
<dbReference type="Proteomes" id="UP000593998">
    <property type="component" value="Chromosome"/>
</dbReference>
<gene>
    <name evidence="6" type="ORF">ASJ30_15770</name>
    <name evidence="7" type="ORF">IGS73_17460</name>
</gene>
<dbReference type="SUPFAM" id="SSF46689">
    <property type="entry name" value="Homeodomain-like"/>
    <property type="match status" value="1"/>
</dbReference>
<feature type="DNA-binding region" description="H-T-H motif" evidence="4">
    <location>
        <begin position="37"/>
        <end position="56"/>
    </location>
</feature>
<proteinExistence type="predicted"/>
<evidence type="ECO:0000256" key="3">
    <source>
        <dbReference type="ARBA" id="ARBA00023163"/>
    </source>
</evidence>
<feature type="domain" description="HTH tetR-type" evidence="5">
    <location>
        <begin position="14"/>
        <end position="74"/>
    </location>
</feature>
<dbReference type="AlphaFoldDB" id="A0A1L3MKT6"/>
<dbReference type="Pfam" id="PF02909">
    <property type="entry name" value="TetR_C_1"/>
    <property type="match status" value="1"/>
</dbReference>
<keyword evidence="2 4" id="KW-0238">DNA-binding</keyword>
<evidence type="ECO:0000256" key="1">
    <source>
        <dbReference type="ARBA" id="ARBA00023015"/>
    </source>
</evidence>
<sequence>MNTLSGPSGGSRPRLDRDLIVQTAITSIDTHGVQGLTMRRVGQDLGVAAMSLYRYVSGREALLEAVVEKLMDGVTARADAVGFTSWQGYLQVLANEVRRVAQSHPAAFPLVASRHPATPWLRPPLRSIELVEHFLATLSDFGFDDIRAVDAYKAFTTFLIGSLLLEVAAHGEDILSVDETLNEGEAAIPEQDAYFDLQQAPHVCRMQDRLSQDTTEQEFEIGLEALIDRIERSVSQ</sequence>
<dbReference type="EMBL" id="CP013290">
    <property type="protein sequence ID" value="APH02814.1"/>
    <property type="molecule type" value="Genomic_DNA"/>
</dbReference>
<evidence type="ECO:0000313" key="6">
    <source>
        <dbReference type="EMBL" id="APH02814.1"/>
    </source>
</evidence>
<dbReference type="Pfam" id="PF00440">
    <property type="entry name" value="TetR_N"/>
    <property type="match status" value="1"/>
</dbReference>
<dbReference type="InterPro" id="IPR001647">
    <property type="entry name" value="HTH_TetR"/>
</dbReference>
<dbReference type="GO" id="GO:0003700">
    <property type="term" value="F:DNA-binding transcription factor activity"/>
    <property type="evidence" value="ECO:0007669"/>
    <property type="project" value="TreeGrafter"/>
</dbReference>
<dbReference type="PANTHER" id="PTHR30055:SF151">
    <property type="entry name" value="TRANSCRIPTIONAL REGULATORY PROTEIN"/>
    <property type="match status" value="1"/>
</dbReference>
<dbReference type="PANTHER" id="PTHR30055">
    <property type="entry name" value="HTH-TYPE TRANSCRIPTIONAL REGULATOR RUTR"/>
    <property type="match status" value="1"/>
</dbReference>
<organism evidence="6 8">
    <name type="scientific">Janibacter indicus</name>
    <dbReference type="NCBI Taxonomy" id="857417"/>
    <lineage>
        <taxon>Bacteria</taxon>
        <taxon>Bacillati</taxon>
        <taxon>Actinomycetota</taxon>
        <taxon>Actinomycetes</taxon>
        <taxon>Micrococcales</taxon>
        <taxon>Intrasporangiaceae</taxon>
        <taxon>Janibacter</taxon>
    </lineage>
</organism>
<evidence type="ECO:0000256" key="2">
    <source>
        <dbReference type="ARBA" id="ARBA00023125"/>
    </source>
</evidence>
<dbReference type="KEGG" id="jte:ASJ30_15770"/>
<dbReference type="InterPro" id="IPR050109">
    <property type="entry name" value="HTH-type_TetR-like_transc_reg"/>
</dbReference>
<dbReference type="Gene3D" id="1.10.357.10">
    <property type="entry name" value="Tetracycline Repressor, domain 2"/>
    <property type="match status" value="1"/>
</dbReference>
<reference evidence="6 8" key="1">
    <citation type="submission" date="2015-11" db="EMBL/GenBank/DDBJ databases">
        <authorList>
            <person name="Zhang Y."/>
            <person name="Guo Z."/>
        </authorList>
    </citation>
    <scope>NUCLEOTIDE SEQUENCE [LARGE SCALE GENOMIC DNA]</scope>
    <source>
        <strain evidence="6 8">YFY001</strain>
    </source>
</reference>
<dbReference type="InterPro" id="IPR009057">
    <property type="entry name" value="Homeodomain-like_sf"/>
</dbReference>
<dbReference type="GO" id="GO:0000976">
    <property type="term" value="F:transcription cis-regulatory region binding"/>
    <property type="evidence" value="ECO:0007669"/>
    <property type="project" value="TreeGrafter"/>
</dbReference>
<dbReference type="EMBL" id="CP062789">
    <property type="protein sequence ID" value="QOK22797.1"/>
    <property type="molecule type" value="Genomic_DNA"/>
</dbReference>
<name>A0A1L3MKT6_9MICO</name>
<dbReference type="GO" id="GO:0045892">
    <property type="term" value="P:negative regulation of DNA-templated transcription"/>
    <property type="evidence" value="ECO:0007669"/>
    <property type="project" value="InterPro"/>
</dbReference>
<dbReference type="InterPro" id="IPR036271">
    <property type="entry name" value="Tet_transcr_reg_TetR-rel_C_sf"/>
</dbReference>
<accession>A0A1L3MKT6</accession>
<evidence type="ECO:0000313" key="8">
    <source>
        <dbReference type="Proteomes" id="UP000182938"/>
    </source>
</evidence>
<keyword evidence="3" id="KW-0804">Transcription</keyword>
<dbReference type="Proteomes" id="UP000182938">
    <property type="component" value="Chromosome"/>
</dbReference>
<evidence type="ECO:0000256" key="4">
    <source>
        <dbReference type="PROSITE-ProRule" id="PRU00335"/>
    </source>
</evidence>
<keyword evidence="8" id="KW-1185">Reference proteome</keyword>
<dbReference type="InterPro" id="IPR004111">
    <property type="entry name" value="Repressor_TetR_C"/>
</dbReference>
<dbReference type="SUPFAM" id="SSF48498">
    <property type="entry name" value="Tetracyclin repressor-like, C-terminal domain"/>
    <property type="match status" value="1"/>
</dbReference>
<keyword evidence="1" id="KW-0805">Transcription regulation</keyword>
<dbReference type="PROSITE" id="PS50977">
    <property type="entry name" value="HTH_TETR_2"/>
    <property type="match status" value="1"/>
</dbReference>